<name>A0A4Y4AU61_9FLAO</name>
<keyword evidence="1" id="KW-1133">Transmembrane helix</keyword>
<keyword evidence="3" id="KW-1185">Reference proteome</keyword>
<protein>
    <submittedName>
        <fullName evidence="2">Uncharacterized protein</fullName>
    </submittedName>
</protein>
<accession>A0A4Y4AU61</accession>
<proteinExistence type="predicted"/>
<dbReference type="OrthoDB" id="9908619at2"/>
<evidence type="ECO:0000256" key="1">
    <source>
        <dbReference type="SAM" id="Phobius"/>
    </source>
</evidence>
<dbReference type="Proteomes" id="UP000316775">
    <property type="component" value="Unassembled WGS sequence"/>
</dbReference>
<comment type="caution">
    <text evidence="2">The sequence shown here is derived from an EMBL/GenBank/DDBJ whole genome shotgun (WGS) entry which is preliminary data.</text>
</comment>
<reference evidence="2 3" key="1">
    <citation type="submission" date="2019-06" db="EMBL/GenBank/DDBJ databases">
        <title>Whole genome shotgun sequence of Flavobacterium flevense NBRC 14960.</title>
        <authorList>
            <person name="Hosoyama A."/>
            <person name="Uohara A."/>
            <person name="Ohji S."/>
            <person name="Ichikawa N."/>
        </authorList>
    </citation>
    <scope>NUCLEOTIDE SEQUENCE [LARGE SCALE GENOMIC DNA]</scope>
    <source>
        <strain evidence="2 3">NBRC 14960</strain>
    </source>
</reference>
<dbReference type="AlphaFoldDB" id="A0A4Y4AU61"/>
<evidence type="ECO:0000313" key="3">
    <source>
        <dbReference type="Proteomes" id="UP000316775"/>
    </source>
</evidence>
<feature type="transmembrane region" description="Helical" evidence="1">
    <location>
        <begin position="7"/>
        <end position="26"/>
    </location>
</feature>
<dbReference type="STRING" id="983.SAMN05443543_102507"/>
<gene>
    <name evidence="2" type="ORF">FFL01_04180</name>
</gene>
<dbReference type="EMBL" id="BJNP01000003">
    <property type="protein sequence ID" value="GEC70879.1"/>
    <property type="molecule type" value="Genomic_DNA"/>
</dbReference>
<organism evidence="2 3">
    <name type="scientific">Flavobacterium flevense</name>
    <dbReference type="NCBI Taxonomy" id="983"/>
    <lineage>
        <taxon>Bacteria</taxon>
        <taxon>Pseudomonadati</taxon>
        <taxon>Bacteroidota</taxon>
        <taxon>Flavobacteriia</taxon>
        <taxon>Flavobacteriales</taxon>
        <taxon>Flavobacteriaceae</taxon>
        <taxon>Flavobacterium</taxon>
    </lineage>
</organism>
<feature type="transmembrane region" description="Helical" evidence="1">
    <location>
        <begin position="38"/>
        <end position="60"/>
    </location>
</feature>
<keyword evidence="1" id="KW-0812">Transmembrane</keyword>
<evidence type="ECO:0000313" key="2">
    <source>
        <dbReference type="EMBL" id="GEC70879.1"/>
    </source>
</evidence>
<feature type="transmembrane region" description="Helical" evidence="1">
    <location>
        <begin position="72"/>
        <end position="92"/>
    </location>
</feature>
<keyword evidence="1" id="KW-0472">Membrane</keyword>
<sequence>MKIQKILKVVYVSILFLVTVFIWEQMYSAQFLEYDKNYGVLLSVFLISVVAFVILTIMWFKVRAFIEQNSFVTILFVVMTSPLTLLFIIYFYQDIFGKLKV</sequence>
<dbReference type="RefSeq" id="WP_073242810.1">
    <property type="nucleotide sequence ID" value="NZ_BJNP01000003.1"/>
</dbReference>